<evidence type="ECO:0000256" key="6">
    <source>
        <dbReference type="RuleBase" id="RU363077"/>
    </source>
</evidence>
<keyword evidence="3 6" id="KW-0812">Transmembrane</keyword>
<feature type="transmembrane region" description="Helical" evidence="6">
    <location>
        <begin position="233"/>
        <end position="253"/>
    </location>
</feature>
<dbReference type="SUPFAM" id="SSF103481">
    <property type="entry name" value="Multidrug resistance efflux transporter EmrE"/>
    <property type="match status" value="2"/>
</dbReference>
<feature type="transmembrane region" description="Helical" evidence="6">
    <location>
        <begin position="324"/>
        <end position="343"/>
    </location>
</feature>
<feature type="transmembrane region" description="Helical" evidence="6">
    <location>
        <begin position="298"/>
        <end position="318"/>
    </location>
</feature>
<evidence type="ECO:0000256" key="5">
    <source>
        <dbReference type="ARBA" id="ARBA00023136"/>
    </source>
</evidence>
<proteinExistence type="inferred from homology"/>
<feature type="transmembrane region" description="Helical" evidence="6">
    <location>
        <begin position="117"/>
        <end position="137"/>
    </location>
</feature>
<evidence type="ECO:0000256" key="2">
    <source>
        <dbReference type="ARBA" id="ARBA00007635"/>
    </source>
</evidence>
<dbReference type="GO" id="GO:0022857">
    <property type="term" value="F:transmembrane transporter activity"/>
    <property type="evidence" value="ECO:0007669"/>
    <property type="project" value="InterPro"/>
</dbReference>
<dbReference type="InterPro" id="IPR000620">
    <property type="entry name" value="EamA_dom"/>
</dbReference>
<feature type="transmembrane region" description="Helical" evidence="6">
    <location>
        <begin position="149"/>
        <end position="168"/>
    </location>
</feature>
<evidence type="ECO:0000313" key="10">
    <source>
        <dbReference type="Proteomes" id="UP001231189"/>
    </source>
</evidence>
<dbReference type="Proteomes" id="UP001231189">
    <property type="component" value="Unassembled WGS sequence"/>
</dbReference>
<organism evidence="9 10">
    <name type="scientific">Lolium multiflorum</name>
    <name type="common">Italian ryegrass</name>
    <name type="synonym">Lolium perenne subsp. multiflorum</name>
    <dbReference type="NCBI Taxonomy" id="4521"/>
    <lineage>
        <taxon>Eukaryota</taxon>
        <taxon>Viridiplantae</taxon>
        <taxon>Streptophyta</taxon>
        <taxon>Embryophyta</taxon>
        <taxon>Tracheophyta</taxon>
        <taxon>Spermatophyta</taxon>
        <taxon>Magnoliopsida</taxon>
        <taxon>Liliopsida</taxon>
        <taxon>Poales</taxon>
        <taxon>Poaceae</taxon>
        <taxon>BOP clade</taxon>
        <taxon>Pooideae</taxon>
        <taxon>Poodae</taxon>
        <taxon>Poeae</taxon>
        <taxon>Poeae Chloroplast Group 2 (Poeae type)</taxon>
        <taxon>Loliodinae</taxon>
        <taxon>Loliinae</taxon>
        <taxon>Lolium</taxon>
    </lineage>
</organism>
<feature type="region of interest" description="Disordered" evidence="7">
    <location>
        <begin position="11"/>
        <end position="30"/>
    </location>
</feature>
<dbReference type="PANTHER" id="PTHR31218">
    <property type="entry name" value="WAT1-RELATED PROTEIN"/>
    <property type="match status" value="1"/>
</dbReference>
<keyword evidence="5 6" id="KW-0472">Membrane</keyword>
<dbReference type="InterPro" id="IPR037185">
    <property type="entry name" value="EmrE-like"/>
</dbReference>
<name>A0AAD8SJX8_LOLMU</name>
<evidence type="ECO:0000256" key="7">
    <source>
        <dbReference type="SAM" id="MobiDB-lite"/>
    </source>
</evidence>
<comment type="subcellular location">
    <subcellularLocation>
        <location evidence="1 6">Membrane</location>
        <topology evidence="1 6">Multi-pass membrane protein</topology>
    </subcellularLocation>
</comment>
<comment type="similarity">
    <text evidence="2 6">Belongs to the drug/metabolite transporter (DMT) superfamily. Plant drug/metabolite exporter (P-DME) (TC 2.A.7.4) family.</text>
</comment>
<keyword evidence="10" id="KW-1185">Reference proteome</keyword>
<dbReference type="GO" id="GO:0016020">
    <property type="term" value="C:membrane"/>
    <property type="evidence" value="ECO:0007669"/>
    <property type="project" value="UniProtKB-SubCell"/>
</dbReference>
<evidence type="ECO:0000259" key="8">
    <source>
        <dbReference type="Pfam" id="PF00892"/>
    </source>
</evidence>
<evidence type="ECO:0000313" key="9">
    <source>
        <dbReference type="EMBL" id="KAK1653710.1"/>
    </source>
</evidence>
<dbReference type="AlphaFoldDB" id="A0AAD8SJX8"/>
<evidence type="ECO:0000256" key="4">
    <source>
        <dbReference type="ARBA" id="ARBA00022989"/>
    </source>
</evidence>
<evidence type="ECO:0000256" key="3">
    <source>
        <dbReference type="ARBA" id="ARBA00022692"/>
    </source>
</evidence>
<feature type="domain" description="EamA" evidence="8">
    <location>
        <begin position="203"/>
        <end position="341"/>
    </location>
</feature>
<comment type="caution">
    <text evidence="9">The sequence shown here is derived from an EMBL/GenBank/DDBJ whole genome shotgun (WGS) entry which is preliminary data.</text>
</comment>
<accession>A0AAD8SJX8</accession>
<evidence type="ECO:0000256" key="1">
    <source>
        <dbReference type="ARBA" id="ARBA00004141"/>
    </source>
</evidence>
<protein>
    <recommendedName>
        <fullName evidence="6">WAT1-related protein</fullName>
    </recommendedName>
</protein>
<keyword evidence="4 6" id="KW-1133">Transmembrane helix</keyword>
<feature type="transmembrane region" description="Helical" evidence="6">
    <location>
        <begin position="200"/>
        <end position="221"/>
    </location>
</feature>
<gene>
    <name evidence="9" type="ORF">QYE76_071515</name>
</gene>
<dbReference type="Pfam" id="PF00892">
    <property type="entry name" value="EamA"/>
    <property type="match status" value="1"/>
</dbReference>
<dbReference type="InterPro" id="IPR030184">
    <property type="entry name" value="WAT1-related"/>
</dbReference>
<dbReference type="EMBL" id="JAUUTY010000004">
    <property type="protein sequence ID" value="KAK1653710.1"/>
    <property type="molecule type" value="Genomic_DNA"/>
</dbReference>
<sequence length="391" mass="41504">MENYSLLMGASGDEDGGGDGSGVDGEAFRGTSPLRQVPEQRLLSPRSWLRDDGGSEALAGANVLAKLTMASGMSPYVLLTYRNLIAAISLAPFAFFFESATMHQVFYFVGLKYSSATVASALNNTLPAVTFVLAAALNMEPVAGVAGRAKMAGTVLCVVGSMVMTFYTGPVVRTMDSPISWLYVQRTMATEAAADAGGQAAILGAVLVIASTGTLAVWFIIQKKLSKSFASPFTSTALIALMASFQCAIIGVAAEPRLSSWALGLDIRLIGSLYVGLVASGIVITVMSWCIQVRGPVYVSMFSPIMLIAVAIMGWGILDEKIHVGSIIGALLIVVGLYTVLWGKGRDLVVIHTETSTDEEMNNALDETATQTRSLPREKESCRCMCPYMLF</sequence>
<feature type="transmembrane region" description="Helical" evidence="6">
    <location>
        <begin position="273"/>
        <end position="291"/>
    </location>
</feature>
<feature type="transmembrane region" description="Helical" evidence="6">
    <location>
        <begin position="76"/>
        <end position="97"/>
    </location>
</feature>
<reference evidence="9" key="1">
    <citation type="submission" date="2023-07" db="EMBL/GenBank/DDBJ databases">
        <title>A chromosome-level genome assembly of Lolium multiflorum.</title>
        <authorList>
            <person name="Chen Y."/>
            <person name="Copetti D."/>
            <person name="Kolliker R."/>
            <person name="Studer B."/>
        </authorList>
    </citation>
    <scope>NUCLEOTIDE SEQUENCE</scope>
    <source>
        <strain evidence="9">02402/16</strain>
        <tissue evidence="9">Leaf</tissue>
    </source>
</reference>